<organism evidence="2 3">
    <name type="scientific">Rheinheimera tilapiae</name>
    <dbReference type="NCBI Taxonomy" id="875043"/>
    <lineage>
        <taxon>Bacteria</taxon>
        <taxon>Pseudomonadati</taxon>
        <taxon>Pseudomonadota</taxon>
        <taxon>Gammaproteobacteria</taxon>
        <taxon>Chromatiales</taxon>
        <taxon>Chromatiaceae</taxon>
        <taxon>Rheinheimera</taxon>
    </lineage>
</organism>
<dbReference type="RefSeq" id="WP_377242181.1">
    <property type="nucleotide sequence ID" value="NZ_JBHLXP010000001.1"/>
</dbReference>
<protein>
    <submittedName>
        <fullName evidence="2">Glycosyltransferase</fullName>
    </submittedName>
</protein>
<sequence>MAANSVLLIAFEMPPARSAGVQRPYRFAEYLLELGWDPYILTATTDVYQRFDHDLQVPAALAGRIYRAKASDISKKIAIAGRSPDILAVPDRFWPWYFPAVELGNSLIKDKNIQLLWSTYPVMTSHLIGRKLSLQHQLPWVADFRDPLQCHYNPAYQHFNAIQRYLERKVMQQASKVVTTCEAAAQLYRRIYPQLPADKFNVIENGYVPTQLPMSTRPDKFTLLYSGALYGNGRDVSPLFQAISDLKQQGVIGGHNFVLKFRGSAKAEKFASDLQRFSISELVEFLPAVPFAEAQAEMMGSSANLLIQDEIFNFQVPGKLYDYVQSAKPLLAICPPDSATADVCRRVPDCLRVWQSSEIKSALQQLISRPPADTTSVPESFSRFQGAVQLAALLTQLSSQTAQRN</sequence>
<dbReference type="Pfam" id="PF13579">
    <property type="entry name" value="Glyco_trans_4_4"/>
    <property type="match status" value="1"/>
</dbReference>
<name>A0ABV6BBG6_9GAMM</name>
<dbReference type="SUPFAM" id="SSF53756">
    <property type="entry name" value="UDP-Glycosyltransferase/glycogen phosphorylase"/>
    <property type="match status" value="1"/>
</dbReference>
<dbReference type="EMBL" id="JBHLXP010000001">
    <property type="protein sequence ID" value="MFC0048212.1"/>
    <property type="molecule type" value="Genomic_DNA"/>
</dbReference>
<evidence type="ECO:0000313" key="3">
    <source>
        <dbReference type="Proteomes" id="UP001589813"/>
    </source>
</evidence>
<dbReference type="Gene3D" id="3.40.50.2000">
    <property type="entry name" value="Glycogen Phosphorylase B"/>
    <property type="match status" value="1"/>
</dbReference>
<reference evidence="2 3" key="1">
    <citation type="submission" date="2024-09" db="EMBL/GenBank/DDBJ databases">
        <authorList>
            <person name="Sun Q."/>
            <person name="Mori K."/>
        </authorList>
    </citation>
    <scope>NUCLEOTIDE SEQUENCE [LARGE SCALE GENOMIC DNA]</scope>
    <source>
        <strain evidence="2 3">KCTC 23315</strain>
    </source>
</reference>
<dbReference type="InterPro" id="IPR028098">
    <property type="entry name" value="Glyco_trans_4-like_N"/>
</dbReference>
<gene>
    <name evidence="2" type="ORF">ACFFJP_07895</name>
</gene>
<evidence type="ECO:0000259" key="1">
    <source>
        <dbReference type="Pfam" id="PF13579"/>
    </source>
</evidence>
<proteinExistence type="predicted"/>
<comment type="caution">
    <text evidence="2">The sequence shown here is derived from an EMBL/GenBank/DDBJ whole genome shotgun (WGS) entry which is preliminary data.</text>
</comment>
<dbReference type="Proteomes" id="UP001589813">
    <property type="component" value="Unassembled WGS sequence"/>
</dbReference>
<keyword evidence="3" id="KW-1185">Reference proteome</keyword>
<accession>A0ABV6BBG6</accession>
<evidence type="ECO:0000313" key="2">
    <source>
        <dbReference type="EMBL" id="MFC0048212.1"/>
    </source>
</evidence>
<feature type="domain" description="Glycosyltransferase subfamily 4-like N-terminal" evidence="1">
    <location>
        <begin position="25"/>
        <end position="206"/>
    </location>
</feature>